<reference evidence="2" key="1">
    <citation type="journal article" date="2014" name="Front. Microbiol.">
        <title>High frequency of phylogenetically diverse reductive dehalogenase-homologous genes in deep subseafloor sedimentary metagenomes.</title>
        <authorList>
            <person name="Kawai M."/>
            <person name="Futagami T."/>
            <person name="Toyoda A."/>
            <person name="Takaki Y."/>
            <person name="Nishi S."/>
            <person name="Hori S."/>
            <person name="Arai W."/>
            <person name="Tsubouchi T."/>
            <person name="Morono Y."/>
            <person name="Uchiyama I."/>
            <person name="Ito T."/>
            <person name="Fujiyama A."/>
            <person name="Inagaki F."/>
            <person name="Takami H."/>
        </authorList>
    </citation>
    <scope>NUCLEOTIDE SEQUENCE</scope>
    <source>
        <strain evidence="2">Expedition CK06-06</strain>
    </source>
</reference>
<dbReference type="EMBL" id="BART01035458">
    <property type="protein sequence ID" value="GAH14705.1"/>
    <property type="molecule type" value="Genomic_DNA"/>
</dbReference>
<comment type="caution">
    <text evidence="2">The sequence shown here is derived from an EMBL/GenBank/DDBJ whole genome shotgun (WGS) entry which is preliminary data.</text>
</comment>
<evidence type="ECO:0000313" key="2">
    <source>
        <dbReference type="EMBL" id="GAH14705.1"/>
    </source>
</evidence>
<dbReference type="AlphaFoldDB" id="X1E2R3"/>
<name>X1E2R3_9ZZZZ</name>
<accession>X1E2R3</accession>
<gene>
    <name evidence="2" type="ORF">S01H4_60216</name>
</gene>
<evidence type="ECO:0000256" key="1">
    <source>
        <dbReference type="SAM" id="MobiDB-lite"/>
    </source>
</evidence>
<organism evidence="2">
    <name type="scientific">marine sediment metagenome</name>
    <dbReference type="NCBI Taxonomy" id="412755"/>
    <lineage>
        <taxon>unclassified sequences</taxon>
        <taxon>metagenomes</taxon>
        <taxon>ecological metagenomes</taxon>
    </lineage>
</organism>
<proteinExistence type="predicted"/>
<sequence>LRDKIEIMLREMAGDSKVAFAKLLIKHTSFVAKDGKEVNGKSNLSDISEKAIPVTYGKVKEAYEEWKGSGEENIEKNGSFDPLEPSNSMVANPKVK</sequence>
<feature type="non-terminal residue" evidence="2">
    <location>
        <position position="1"/>
    </location>
</feature>
<protein>
    <submittedName>
        <fullName evidence="2">Uncharacterized protein</fullName>
    </submittedName>
</protein>
<feature type="region of interest" description="Disordered" evidence="1">
    <location>
        <begin position="68"/>
        <end position="96"/>
    </location>
</feature>